<keyword evidence="3" id="KW-1185">Reference proteome</keyword>
<dbReference type="PROSITE" id="PS50011">
    <property type="entry name" value="PROTEIN_KINASE_DOM"/>
    <property type="match status" value="1"/>
</dbReference>
<dbReference type="eggNOG" id="COG0515">
    <property type="taxonomic scope" value="Bacteria"/>
</dbReference>
<keyword evidence="2" id="KW-0723">Serine/threonine-protein kinase</keyword>
<name>A0A073JZH5_9BACI</name>
<dbReference type="STRING" id="574376.BAMA_20840"/>
<gene>
    <name evidence="2" type="ORF">BAMA_20840</name>
</gene>
<dbReference type="GO" id="GO:0005524">
    <property type="term" value="F:ATP binding"/>
    <property type="evidence" value="ECO:0007669"/>
    <property type="project" value="InterPro"/>
</dbReference>
<dbReference type="InterPro" id="IPR000719">
    <property type="entry name" value="Prot_kinase_dom"/>
</dbReference>
<feature type="domain" description="Protein kinase" evidence="1">
    <location>
        <begin position="14"/>
        <end position="284"/>
    </location>
</feature>
<evidence type="ECO:0000313" key="3">
    <source>
        <dbReference type="Proteomes" id="UP000027822"/>
    </source>
</evidence>
<keyword evidence="2" id="KW-0418">Kinase</keyword>
<dbReference type="AlphaFoldDB" id="A0A073JZH5"/>
<organism evidence="2 3">
    <name type="scientific">Bacillus manliponensis</name>
    <dbReference type="NCBI Taxonomy" id="574376"/>
    <lineage>
        <taxon>Bacteria</taxon>
        <taxon>Bacillati</taxon>
        <taxon>Bacillota</taxon>
        <taxon>Bacilli</taxon>
        <taxon>Bacillales</taxon>
        <taxon>Bacillaceae</taxon>
        <taxon>Bacillus</taxon>
        <taxon>Bacillus cereus group</taxon>
    </lineage>
</organism>
<accession>A0A073JZH5</accession>
<sequence length="284" mass="32843">MHTITLHNVSFQVKEVHDFSWLQKLGTVFTVFDQQHSGNISFGVEIHGEKRFVKYAGAKPMGYEGDEAAAIFKLKEAVDVYYELAHEKLIKIVDHFETANGYAVVFDWFDGECLHSPWAFSRTEKYTNPNSPFYRFKRLSVTKRLAALDSVFLFHCHIERKGLVAIDFYDGSILYDFKSDTTKICDIDLYEKRPYTNMMGRLWGSSKFMSPEEFQLGATIDERTNVFTMGAIALYLLGQGKDCSIVDWEGSKRLYEVAQKAVEQDRENRYESIAAFYRAWQEAL</sequence>
<dbReference type="Proteomes" id="UP000027822">
    <property type="component" value="Unassembled WGS sequence"/>
</dbReference>
<dbReference type="SUPFAM" id="SSF56112">
    <property type="entry name" value="Protein kinase-like (PK-like)"/>
    <property type="match status" value="1"/>
</dbReference>
<comment type="caution">
    <text evidence="2">The sequence shown here is derived from an EMBL/GenBank/DDBJ whole genome shotgun (WGS) entry which is preliminary data.</text>
</comment>
<dbReference type="Gene3D" id="1.10.510.10">
    <property type="entry name" value="Transferase(Phosphotransferase) domain 1"/>
    <property type="match status" value="1"/>
</dbReference>
<evidence type="ECO:0000313" key="2">
    <source>
        <dbReference type="EMBL" id="KEK19696.1"/>
    </source>
</evidence>
<dbReference type="RefSeq" id="WP_034638515.1">
    <property type="nucleotide sequence ID" value="NZ_CBCSJC010000015.1"/>
</dbReference>
<keyword evidence="2" id="KW-0808">Transferase</keyword>
<dbReference type="GO" id="GO:0004674">
    <property type="term" value="F:protein serine/threonine kinase activity"/>
    <property type="evidence" value="ECO:0007669"/>
    <property type="project" value="UniProtKB-KW"/>
</dbReference>
<dbReference type="OrthoDB" id="334783at2"/>
<reference evidence="2 3" key="1">
    <citation type="submission" date="2014-06" db="EMBL/GenBank/DDBJ databases">
        <title>Draft genome sequence of Bacillus manliponensis JCM 15802 (MCCC 1A00708).</title>
        <authorList>
            <person name="Lai Q."/>
            <person name="Liu Y."/>
            <person name="Shao Z."/>
        </authorList>
    </citation>
    <scope>NUCLEOTIDE SEQUENCE [LARGE SCALE GENOMIC DNA]</scope>
    <source>
        <strain evidence="2 3">JCM 15802</strain>
    </source>
</reference>
<dbReference type="EMBL" id="JOTN01000006">
    <property type="protein sequence ID" value="KEK19696.1"/>
    <property type="molecule type" value="Genomic_DNA"/>
</dbReference>
<proteinExistence type="predicted"/>
<evidence type="ECO:0000259" key="1">
    <source>
        <dbReference type="PROSITE" id="PS50011"/>
    </source>
</evidence>
<dbReference type="InterPro" id="IPR011009">
    <property type="entry name" value="Kinase-like_dom_sf"/>
</dbReference>
<protein>
    <submittedName>
        <fullName evidence="2">Serine/threonine protein kinase</fullName>
    </submittedName>
</protein>